<dbReference type="Proteomes" id="UP001206925">
    <property type="component" value="Unassembled WGS sequence"/>
</dbReference>
<evidence type="ECO:0000313" key="2">
    <source>
        <dbReference type="EMBL" id="KAI7751101.1"/>
    </source>
</evidence>
<gene>
    <name evidence="2" type="ORF">M8C21_020506</name>
</gene>
<feature type="compositionally biased region" description="Low complexity" evidence="1">
    <location>
        <begin position="1"/>
        <end position="17"/>
    </location>
</feature>
<name>A0AAD5D2X9_AMBAR</name>
<keyword evidence="3" id="KW-1185">Reference proteome</keyword>
<sequence length="60" mass="6772">MREASNDNNNNHSNASSSPPPPPPQALLERLKDYGQEDAFAFWDQLSADQQNFLVQEIEV</sequence>
<dbReference type="AlphaFoldDB" id="A0AAD5D2X9"/>
<evidence type="ECO:0000256" key="1">
    <source>
        <dbReference type="SAM" id="MobiDB-lite"/>
    </source>
</evidence>
<organism evidence="2 3">
    <name type="scientific">Ambrosia artemisiifolia</name>
    <name type="common">Common ragweed</name>
    <dbReference type="NCBI Taxonomy" id="4212"/>
    <lineage>
        <taxon>Eukaryota</taxon>
        <taxon>Viridiplantae</taxon>
        <taxon>Streptophyta</taxon>
        <taxon>Embryophyta</taxon>
        <taxon>Tracheophyta</taxon>
        <taxon>Spermatophyta</taxon>
        <taxon>Magnoliopsida</taxon>
        <taxon>eudicotyledons</taxon>
        <taxon>Gunneridae</taxon>
        <taxon>Pentapetalae</taxon>
        <taxon>asterids</taxon>
        <taxon>campanulids</taxon>
        <taxon>Asterales</taxon>
        <taxon>Asteraceae</taxon>
        <taxon>Asteroideae</taxon>
        <taxon>Heliantheae alliance</taxon>
        <taxon>Heliantheae</taxon>
        <taxon>Ambrosia</taxon>
    </lineage>
</organism>
<evidence type="ECO:0000313" key="3">
    <source>
        <dbReference type="Proteomes" id="UP001206925"/>
    </source>
</evidence>
<proteinExistence type="predicted"/>
<comment type="caution">
    <text evidence="2">The sequence shown here is derived from an EMBL/GenBank/DDBJ whole genome shotgun (WGS) entry which is preliminary data.</text>
</comment>
<accession>A0AAD5D2X9</accession>
<dbReference type="EMBL" id="JAMZMK010005982">
    <property type="protein sequence ID" value="KAI7751101.1"/>
    <property type="molecule type" value="Genomic_DNA"/>
</dbReference>
<protein>
    <submittedName>
        <fullName evidence="2">Uncharacterized protein</fullName>
    </submittedName>
</protein>
<reference evidence="2" key="1">
    <citation type="submission" date="2022-06" db="EMBL/GenBank/DDBJ databases">
        <title>Uncovering the hologenomic basis of an extraordinary plant invasion.</title>
        <authorList>
            <person name="Bieker V.C."/>
            <person name="Martin M.D."/>
            <person name="Gilbert T."/>
            <person name="Hodgins K."/>
            <person name="Battlay P."/>
            <person name="Petersen B."/>
            <person name="Wilson J."/>
        </authorList>
    </citation>
    <scope>NUCLEOTIDE SEQUENCE</scope>
    <source>
        <strain evidence="2">AA19_3_7</strain>
        <tissue evidence="2">Leaf</tissue>
    </source>
</reference>
<feature type="region of interest" description="Disordered" evidence="1">
    <location>
        <begin position="1"/>
        <end position="28"/>
    </location>
</feature>